<dbReference type="PANTHER" id="PTHR32494">
    <property type="entry name" value="ALLANTOATE DEIMINASE-RELATED"/>
    <property type="match status" value="1"/>
</dbReference>
<dbReference type="InterPro" id="IPR010158">
    <property type="entry name" value="Amidase_Cbmase"/>
</dbReference>
<dbReference type="GO" id="GO:0046872">
    <property type="term" value="F:metal ion binding"/>
    <property type="evidence" value="ECO:0007669"/>
    <property type="project" value="UniProtKB-KW"/>
</dbReference>
<evidence type="ECO:0000256" key="4">
    <source>
        <dbReference type="ARBA" id="ARBA00022723"/>
    </source>
</evidence>
<dbReference type="CDD" id="cd03884">
    <property type="entry name" value="M20_bAS"/>
    <property type="match status" value="1"/>
</dbReference>
<dbReference type="Proteomes" id="UP000255036">
    <property type="component" value="Unassembled WGS sequence"/>
</dbReference>
<evidence type="ECO:0000259" key="8">
    <source>
        <dbReference type="Pfam" id="PF07687"/>
    </source>
</evidence>
<evidence type="ECO:0000256" key="1">
    <source>
        <dbReference type="ARBA" id="ARBA00001936"/>
    </source>
</evidence>
<evidence type="ECO:0000313" key="10">
    <source>
        <dbReference type="Proteomes" id="UP000255036"/>
    </source>
</evidence>
<comment type="similarity">
    <text evidence="2">Belongs to the peptidase M20 family.</text>
</comment>
<dbReference type="NCBIfam" id="TIGR01879">
    <property type="entry name" value="hydantase"/>
    <property type="match status" value="1"/>
</dbReference>
<dbReference type="InterPro" id="IPR011650">
    <property type="entry name" value="Peptidase_M20_dimer"/>
</dbReference>
<dbReference type="InterPro" id="IPR036264">
    <property type="entry name" value="Bact_exopeptidase_dim_dom"/>
</dbReference>
<dbReference type="NCBIfam" id="NF006771">
    <property type="entry name" value="PRK09290.1-5"/>
    <property type="match status" value="1"/>
</dbReference>
<keyword evidence="5 9" id="KW-0378">Hydrolase</keyword>
<feature type="binding site" evidence="7">
    <location>
        <position position="387"/>
    </location>
    <ligand>
        <name>Zn(2+)</name>
        <dbReference type="ChEBI" id="CHEBI:29105"/>
        <label>2</label>
    </ligand>
</feature>
<organism evidence="9 10">
    <name type="scientific">Anaerosacchariphilus polymeriproducens</name>
    <dbReference type="NCBI Taxonomy" id="1812858"/>
    <lineage>
        <taxon>Bacteria</taxon>
        <taxon>Bacillati</taxon>
        <taxon>Bacillota</taxon>
        <taxon>Clostridia</taxon>
        <taxon>Lachnospirales</taxon>
        <taxon>Lachnospiraceae</taxon>
        <taxon>Anaerosacchariphilus</taxon>
    </lineage>
</organism>
<feature type="binding site" evidence="7">
    <location>
        <position position="194"/>
    </location>
    <ligand>
        <name>Zn(2+)</name>
        <dbReference type="ChEBI" id="CHEBI:29105"/>
        <label>1</label>
    </ligand>
</feature>
<dbReference type="Pfam" id="PF07687">
    <property type="entry name" value="M20_dimer"/>
    <property type="match status" value="1"/>
</dbReference>
<dbReference type="SUPFAM" id="SSF55031">
    <property type="entry name" value="Bacterial exopeptidase dimerisation domain"/>
    <property type="match status" value="1"/>
</dbReference>
<comment type="cofactor">
    <cofactor evidence="7">
        <name>Zn(2+)</name>
        <dbReference type="ChEBI" id="CHEBI:29105"/>
    </cofactor>
    <text evidence="7">Binds 2 Zn(2+) ions per subunit.</text>
</comment>
<evidence type="ECO:0000256" key="3">
    <source>
        <dbReference type="ARBA" id="ARBA00011738"/>
    </source>
</evidence>
<evidence type="ECO:0000256" key="6">
    <source>
        <dbReference type="ARBA" id="ARBA00023211"/>
    </source>
</evidence>
<dbReference type="PANTHER" id="PTHR32494:SF19">
    <property type="entry name" value="ALLANTOATE DEIMINASE-RELATED"/>
    <property type="match status" value="1"/>
</dbReference>
<reference evidence="9 10" key="1">
    <citation type="submission" date="2018-07" db="EMBL/GenBank/DDBJ databases">
        <title>Anaerosacharophilus polymeroproducens gen. nov. sp. nov., an anaerobic bacterium isolated from salt field.</title>
        <authorList>
            <person name="Kim W."/>
            <person name="Yang S.-H."/>
            <person name="Oh J."/>
            <person name="Lee J.-H."/>
            <person name="Kwon K.K."/>
        </authorList>
    </citation>
    <scope>NUCLEOTIDE SEQUENCE [LARGE SCALE GENOMIC DNA]</scope>
    <source>
        <strain evidence="9 10">MCWD5</strain>
    </source>
</reference>
<dbReference type="EMBL" id="QRCT01000015">
    <property type="protein sequence ID" value="RDU24092.1"/>
    <property type="molecule type" value="Genomic_DNA"/>
</dbReference>
<protein>
    <submittedName>
        <fullName evidence="9">Zn-dependent hydrolase</fullName>
    </submittedName>
</protein>
<feature type="domain" description="Peptidase M20 dimerisation" evidence="8">
    <location>
        <begin position="219"/>
        <end position="313"/>
    </location>
</feature>
<feature type="binding site" evidence="7">
    <location>
        <position position="83"/>
    </location>
    <ligand>
        <name>Zn(2+)</name>
        <dbReference type="ChEBI" id="CHEBI:29105"/>
        <label>1</label>
    </ligand>
</feature>
<comment type="caution">
    <text evidence="9">The sequence shown here is derived from an EMBL/GenBank/DDBJ whole genome shotgun (WGS) entry which is preliminary data.</text>
</comment>
<dbReference type="Gene3D" id="3.40.630.10">
    <property type="entry name" value="Zn peptidases"/>
    <property type="match status" value="1"/>
</dbReference>
<evidence type="ECO:0000256" key="7">
    <source>
        <dbReference type="PIRSR" id="PIRSR001235-1"/>
    </source>
</evidence>
<name>A0A371AX53_9FIRM</name>
<evidence type="ECO:0000256" key="5">
    <source>
        <dbReference type="ARBA" id="ARBA00022801"/>
    </source>
</evidence>
<dbReference type="GO" id="GO:0016813">
    <property type="term" value="F:hydrolase activity, acting on carbon-nitrogen (but not peptide) bonds, in linear amidines"/>
    <property type="evidence" value="ECO:0007669"/>
    <property type="project" value="InterPro"/>
</dbReference>
<feature type="binding site" evidence="7">
    <location>
        <position position="94"/>
    </location>
    <ligand>
        <name>Zn(2+)</name>
        <dbReference type="ChEBI" id="CHEBI:29105"/>
        <label>1</label>
    </ligand>
</feature>
<dbReference type="OrthoDB" id="9808195at2"/>
<feature type="binding site" evidence="7">
    <location>
        <position position="94"/>
    </location>
    <ligand>
        <name>Zn(2+)</name>
        <dbReference type="ChEBI" id="CHEBI:29105"/>
        <label>2</label>
    </ligand>
</feature>
<keyword evidence="10" id="KW-1185">Reference proteome</keyword>
<proteinExistence type="inferred from homology"/>
<dbReference type="Pfam" id="PF01546">
    <property type="entry name" value="Peptidase_M20"/>
    <property type="match status" value="1"/>
</dbReference>
<dbReference type="AlphaFoldDB" id="A0A371AX53"/>
<comment type="subunit">
    <text evidence="3">Homodimer.</text>
</comment>
<keyword evidence="7" id="KW-0862">Zinc</keyword>
<keyword evidence="6" id="KW-0464">Manganese</keyword>
<gene>
    <name evidence="9" type="ORF">DWV06_06005</name>
</gene>
<dbReference type="SUPFAM" id="SSF53187">
    <property type="entry name" value="Zn-dependent exopeptidases"/>
    <property type="match status" value="1"/>
</dbReference>
<dbReference type="PIRSF" id="PIRSF001235">
    <property type="entry name" value="Amidase_carbamoylase"/>
    <property type="match status" value="1"/>
</dbReference>
<keyword evidence="4 7" id="KW-0479">Metal-binding</keyword>
<evidence type="ECO:0000256" key="2">
    <source>
        <dbReference type="ARBA" id="ARBA00006153"/>
    </source>
</evidence>
<accession>A0A371AX53</accession>
<feature type="binding site" evidence="7">
    <location>
        <position position="129"/>
    </location>
    <ligand>
        <name>Zn(2+)</name>
        <dbReference type="ChEBI" id="CHEBI:29105"/>
        <label>2</label>
    </ligand>
</feature>
<dbReference type="InterPro" id="IPR002933">
    <property type="entry name" value="Peptidase_M20"/>
</dbReference>
<sequence length="415" mass="45785">MFTMNASLENIKNGINELDQFNSTKGQGTTRILFTDVELEAREYIKDKMKMNGLTVEEDAIGNIFGVLEGQDPKLPPIWSGSHIDTVKHAGKFDGMAGVIAALEAQRMIKEAGMKHKRTIKSVVFTSEEPTRFGLCCLGSRALAGELQRKDLREICDEDEESLEQVLERLGYDLNAFHLIKKSNHDVYASVELHIEQGAVLEQLGKPIGIVDAIAGPSNITVTIEGVQEHAGSTPMPIRVDALTAASEIVLKVEALAKGSSSEHTVGTVGFMEVYPNASNAIPGKVTFTIDLRDSDMAVKEEVLQELLSSFKEIESKRQVSIHYVVDNHDQPMHCDNHINSMIEKICLRKSIDYNRMISGAYHDSIFVGKFAPISMIFVPSQGGLSHNPNEWTDFEDIKLGTEILAESLLTLANE</sequence>
<evidence type="ECO:0000313" key="9">
    <source>
        <dbReference type="EMBL" id="RDU24092.1"/>
    </source>
</evidence>
<comment type="cofactor">
    <cofactor evidence="1">
        <name>Mn(2+)</name>
        <dbReference type="ChEBI" id="CHEBI:29035"/>
    </cofactor>
</comment>
<dbReference type="Gene3D" id="3.30.70.360">
    <property type="match status" value="1"/>
</dbReference>